<sequence>MGGSKASSIGNSNGRSPPKCECNRLMQLWVSNTDENPKRKFWRCCNYWENEDHCNLFIWDDELETPRVKSLLKRLAVNNRENELGSTLQNSNGSAGYDVGSSTMVNQTCKNFEDGCKNCAMISEYLRVFGKEIGEEVGKELGKELGKVYGTERASTKHLKTKKKLQYERSKSFGLLVLLVLSWIFFLVVLKFMYPVEM</sequence>
<organism evidence="7">
    <name type="scientific">Medicago truncatula</name>
    <name type="common">Barrel medic</name>
    <name type="synonym">Medicago tribuloides</name>
    <dbReference type="NCBI Taxonomy" id="3880"/>
    <lineage>
        <taxon>Eukaryota</taxon>
        <taxon>Viridiplantae</taxon>
        <taxon>Streptophyta</taxon>
        <taxon>Embryophyta</taxon>
        <taxon>Tracheophyta</taxon>
        <taxon>Spermatophyta</taxon>
        <taxon>Magnoliopsida</taxon>
        <taxon>eudicotyledons</taxon>
        <taxon>Gunneridae</taxon>
        <taxon>Pentapetalae</taxon>
        <taxon>rosids</taxon>
        <taxon>fabids</taxon>
        <taxon>Fabales</taxon>
        <taxon>Fabaceae</taxon>
        <taxon>Papilionoideae</taxon>
        <taxon>50 kb inversion clade</taxon>
        <taxon>NPAAA clade</taxon>
        <taxon>Hologalegina</taxon>
        <taxon>IRL clade</taxon>
        <taxon>Trifolieae</taxon>
        <taxon>Medicago</taxon>
    </lineage>
</organism>
<evidence type="ECO:0000256" key="5">
    <source>
        <dbReference type="SAM" id="Phobius"/>
    </source>
</evidence>
<dbReference type="PROSITE" id="PS51999">
    <property type="entry name" value="ZF_GRF"/>
    <property type="match status" value="1"/>
</dbReference>
<dbReference type="Proteomes" id="UP000265566">
    <property type="component" value="Chromosome 6"/>
</dbReference>
<dbReference type="PANTHER" id="PTHR33680:SF1">
    <property type="entry name" value="OS05G0489500 PROTEIN"/>
    <property type="match status" value="1"/>
</dbReference>
<comment type="caution">
    <text evidence="7">The sequence shown here is derived from an EMBL/GenBank/DDBJ whole genome shotgun (WGS) entry which is preliminary data.</text>
</comment>
<keyword evidence="2 4" id="KW-0863">Zinc-finger</keyword>
<keyword evidence="5" id="KW-1133">Transmembrane helix</keyword>
<protein>
    <submittedName>
        <fullName evidence="7">Putative transcription factor GRF family</fullName>
    </submittedName>
</protein>
<proteinExistence type="predicted"/>
<dbReference type="AlphaFoldDB" id="A0A396HFV7"/>
<keyword evidence="3" id="KW-0862">Zinc</keyword>
<evidence type="ECO:0000256" key="4">
    <source>
        <dbReference type="PROSITE-ProRule" id="PRU01343"/>
    </source>
</evidence>
<evidence type="ECO:0000256" key="1">
    <source>
        <dbReference type="ARBA" id="ARBA00022723"/>
    </source>
</evidence>
<evidence type="ECO:0000259" key="6">
    <source>
        <dbReference type="PROSITE" id="PS51999"/>
    </source>
</evidence>
<reference evidence="7" key="1">
    <citation type="journal article" date="2018" name="Nat. Plants">
        <title>Whole-genome landscape of Medicago truncatula symbiotic genes.</title>
        <authorList>
            <person name="Pecrix Y."/>
            <person name="Gamas P."/>
            <person name="Carrere S."/>
        </authorList>
    </citation>
    <scope>NUCLEOTIDE SEQUENCE</scope>
    <source>
        <tissue evidence="7">Leaves</tissue>
    </source>
</reference>
<dbReference type="PANTHER" id="PTHR33680">
    <property type="entry name" value="OS07G0190500 PROTEIN"/>
    <property type="match status" value="1"/>
</dbReference>
<keyword evidence="1" id="KW-0479">Metal-binding</keyword>
<evidence type="ECO:0000256" key="3">
    <source>
        <dbReference type="ARBA" id="ARBA00022833"/>
    </source>
</evidence>
<accession>A0A396HFV7</accession>
<dbReference type="Gramene" id="rna36843">
    <property type="protein sequence ID" value="RHN52199.1"/>
    <property type="gene ID" value="gene36843"/>
</dbReference>
<feature type="transmembrane region" description="Helical" evidence="5">
    <location>
        <begin position="173"/>
        <end position="194"/>
    </location>
</feature>
<evidence type="ECO:0000256" key="2">
    <source>
        <dbReference type="ARBA" id="ARBA00022771"/>
    </source>
</evidence>
<dbReference type="OrthoDB" id="1436760at2759"/>
<evidence type="ECO:0000313" key="7">
    <source>
        <dbReference type="EMBL" id="RHN52199.1"/>
    </source>
</evidence>
<dbReference type="InterPro" id="IPR010666">
    <property type="entry name" value="Znf_GRF"/>
</dbReference>
<keyword evidence="5" id="KW-0472">Membrane</keyword>
<keyword evidence="5" id="KW-0812">Transmembrane</keyword>
<dbReference type="EMBL" id="PSQE01000006">
    <property type="protein sequence ID" value="RHN52199.1"/>
    <property type="molecule type" value="Genomic_DNA"/>
</dbReference>
<dbReference type="GO" id="GO:0008270">
    <property type="term" value="F:zinc ion binding"/>
    <property type="evidence" value="ECO:0007669"/>
    <property type="project" value="UniProtKB-KW"/>
</dbReference>
<gene>
    <name evidence="7" type="ORF">MtrunA17_Chr6g0477871</name>
</gene>
<feature type="domain" description="GRF-type" evidence="6">
    <location>
        <begin position="20"/>
        <end position="63"/>
    </location>
</feature>
<name>A0A396HFV7_MEDTR</name>